<keyword evidence="2" id="KW-1185">Reference proteome</keyword>
<protein>
    <submittedName>
        <fullName evidence="1">Os07g0482887 protein</fullName>
    </submittedName>
</protein>
<gene>
    <name evidence="1" type="ordered locus">Os07g0482887</name>
    <name evidence="1" type="ORF">OSNPB_070482887</name>
</gene>
<dbReference type="InParanoid" id="A0A0P0X5P2"/>
<reference evidence="1 2" key="3">
    <citation type="journal article" date="2013" name="Rice">
        <title>Improvement of the Oryza sativa Nipponbare reference genome using next generation sequence and optical map data.</title>
        <authorList>
            <person name="Kawahara Y."/>
            <person name="de la Bastide M."/>
            <person name="Hamilton J.P."/>
            <person name="Kanamori H."/>
            <person name="McCombie W.R."/>
            <person name="Ouyang S."/>
            <person name="Schwartz D.C."/>
            <person name="Tanaka T."/>
            <person name="Wu J."/>
            <person name="Zhou S."/>
            <person name="Childs K.L."/>
            <person name="Davidson R.M."/>
            <person name="Lin H."/>
            <person name="Quesada-Ocampo L."/>
            <person name="Vaillancourt B."/>
            <person name="Sakai H."/>
            <person name="Lee S.S."/>
            <person name="Kim J."/>
            <person name="Numa H."/>
            <person name="Itoh T."/>
            <person name="Buell C.R."/>
            <person name="Matsumoto T."/>
        </authorList>
    </citation>
    <scope>NUCLEOTIDE SEQUENCE [LARGE SCALE GENOMIC DNA]</scope>
    <source>
        <strain evidence="2">cv. Nipponbare</strain>
    </source>
</reference>
<evidence type="ECO:0000313" key="1">
    <source>
        <dbReference type="EMBL" id="BAT01501.1"/>
    </source>
</evidence>
<evidence type="ECO:0000313" key="2">
    <source>
        <dbReference type="Proteomes" id="UP000059680"/>
    </source>
</evidence>
<organism evidence="1 2">
    <name type="scientific">Oryza sativa subsp. japonica</name>
    <name type="common">Rice</name>
    <dbReference type="NCBI Taxonomy" id="39947"/>
    <lineage>
        <taxon>Eukaryota</taxon>
        <taxon>Viridiplantae</taxon>
        <taxon>Streptophyta</taxon>
        <taxon>Embryophyta</taxon>
        <taxon>Tracheophyta</taxon>
        <taxon>Spermatophyta</taxon>
        <taxon>Magnoliopsida</taxon>
        <taxon>Liliopsida</taxon>
        <taxon>Poales</taxon>
        <taxon>Poaceae</taxon>
        <taxon>BOP clade</taxon>
        <taxon>Oryzoideae</taxon>
        <taxon>Oryzeae</taxon>
        <taxon>Oryzinae</taxon>
        <taxon>Oryza</taxon>
        <taxon>Oryza sativa</taxon>
    </lineage>
</organism>
<dbReference type="EMBL" id="AP014963">
    <property type="protein sequence ID" value="BAT01501.1"/>
    <property type="molecule type" value="Genomic_DNA"/>
</dbReference>
<dbReference type="PaxDb" id="39947-A0A0P0X5P2"/>
<dbReference type="AlphaFoldDB" id="A0A0P0X5P2"/>
<sequence>MMRSSPSWSFPAREGAILSGFQPKELGRKAPDELVNGSIVRGEALFAKDVICSFWIPAPEQLTLLLKYEPVHLWI</sequence>
<proteinExistence type="predicted"/>
<reference evidence="1 2" key="2">
    <citation type="journal article" date="2013" name="Plant Cell Physiol.">
        <title>Rice Annotation Project Database (RAP-DB): an integrative and interactive database for rice genomics.</title>
        <authorList>
            <person name="Sakai H."/>
            <person name="Lee S.S."/>
            <person name="Tanaka T."/>
            <person name="Numa H."/>
            <person name="Kim J."/>
            <person name="Kawahara Y."/>
            <person name="Wakimoto H."/>
            <person name="Yang C.C."/>
            <person name="Iwamoto M."/>
            <person name="Abe T."/>
            <person name="Yamada Y."/>
            <person name="Muto A."/>
            <person name="Inokuchi H."/>
            <person name="Ikemura T."/>
            <person name="Matsumoto T."/>
            <person name="Sasaki T."/>
            <person name="Itoh T."/>
        </authorList>
    </citation>
    <scope>NUCLEOTIDE SEQUENCE [LARGE SCALE GENOMIC DNA]</scope>
    <source>
        <strain evidence="2">cv. Nipponbare</strain>
    </source>
</reference>
<name>A0A0P0X5P2_ORYSJ</name>
<dbReference type="Gramene" id="Os07t0482887-00">
    <property type="protein sequence ID" value="Os07t0482887-00"/>
    <property type="gene ID" value="Os07g0482887"/>
</dbReference>
<dbReference type="Proteomes" id="UP000059680">
    <property type="component" value="Chromosome 7"/>
</dbReference>
<accession>A0A0P0X5P2</accession>
<reference evidence="2" key="1">
    <citation type="journal article" date="2005" name="Nature">
        <title>The map-based sequence of the rice genome.</title>
        <authorList>
            <consortium name="International rice genome sequencing project (IRGSP)"/>
            <person name="Matsumoto T."/>
            <person name="Wu J."/>
            <person name="Kanamori H."/>
            <person name="Katayose Y."/>
            <person name="Fujisawa M."/>
            <person name="Namiki N."/>
            <person name="Mizuno H."/>
            <person name="Yamamoto K."/>
            <person name="Antonio B.A."/>
            <person name="Baba T."/>
            <person name="Sakata K."/>
            <person name="Nagamura Y."/>
            <person name="Aoki H."/>
            <person name="Arikawa K."/>
            <person name="Arita K."/>
            <person name="Bito T."/>
            <person name="Chiden Y."/>
            <person name="Fujitsuka N."/>
            <person name="Fukunaka R."/>
            <person name="Hamada M."/>
            <person name="Harada C."/>
            <person name="Hayashi A."/>
            <person name="Hijishita S."/>
            <person name="Honda M."/>
            <person name="Hosokawa S."/>
            <person name="Ichikawa Y."/>
            <person name="Idonuma A."/>
            <person name="Iijima M."/>
            <person name="Ikeda M."/>
            <person name="Ikeno M."/>
            <person name="Ito K."/>
            <person name="Ito S."/>
            <person name="Ito T."/>
            <person name="Ito Y."/>
            <person name="Ito Y."/>
            <person name="Iwabuchi A."/>
            <person name="Kamiya K."/>
            <person name="Karasawa W."/>
            <person name="Kurita K."/>
            <person name="Katagiri S."/>
            <person name="Kikuta A."/>
            <person name="Kobayashi H."/>
            <person name="Kobayashi N."/>
            <person name="Machita K."/>
            <person name="Maehara T."/>
            <person name="Masukawa M."/>
            <person name="Mizubayashi T."/>
            <person name="Mukai Y."/>
            <person name="Nagasaki H."/>
            <person name="Nagata Y."/>
            <person name="Naito S."/>
            <person name="Nakashima M."/>
            <person name="Nakama Y."/>
            <person name="Nakamichi Y."/>
            <person name="Nakamura M."/>
            <person name="Meguro A."/>
            <person name="Negishi M."/>
            <person name="Ohta I."/>
            <person name="Ohta T."/>
            <person name="Okamoto M."/>
            <person name="Ono N."/>
            <person name="Saji S."/>
            <person name="Sakaguchi M."/>
            <person name="Sakai K."/>
            <person name="Shibata M."/>
            <person name="Shimokawa T."/>
            <person name="Song J."/>
            <person name="Takazaki Y."/>
            <person name="Terasawa K."/>
            <person name="Tsugane M."/>
            <person name="Tsuji K."/>
            <person name="Ueda S."/>
            <person name="Waki K."/>
            <person name="Yamagata H."/>
            <person name="Yamamoto M."/>
            <person name="Yamamoto S."/>
            <person name="Yamane H."/>
            <person name="Yoshiki S."/>
            <person name="Yoshihara R."/>
            <person name="Yukawa K."/>
            <person name="Zhong H."/>
            <person name="Yano M."/>
            <person name="Yuan Q."/>
            <person name="Ouyang S."/>
            <person name="Liu J."/>
            <person name="Jones K.M."/>
            <person name="Gansberger K."/>
            <person name="Moffat K."/>
            <person name="Hill J."/>
            <person name="Bera J."/>
            <person name="Fadrosh D."/>
            <person name="Jin S."/>
            <person name="Johri S."/>
            <person name="Kim M."/>
            <person name="Overton L."/>
            <person name="Reardon M."/>
            <person name="Tsitrin T."/>
            <person name="Vuong H."/>
            <person name="Weaver B."/>
            <person name="Ciecko A."/>
            <person name="Tallon L."/>
            <person name="Jackson J."/>
            <person name="Pai G."/>
            <person name="Aken S.V."/>
            <person name="Utterback T."/>
            <person name="Reidmuller S."/>
            <person name="Feldblyum T."/>
            <person name="Hsiao J."/>
            <person name="Zismann V."/>
            <person name="Iobst S."/>
            <person name="de Vazeille A.R."/>
            <person name="Buell C.R."/>
            <person name="Ying K."/>
            <person name="Li Y."/>
            <person name="Lu T."/>
            <person name="Huang Y."/>
            <person name="Zhao Q."/>
            <person name="Feng Q."/>
            <person name="Zhang L."/>
            <person name="Zhu J."/>
            <person name="Weng Q."/>
            <person name="Mu J."/>
            <person name="Lu Y."/>
            <person name="Fan D."/>
            <person name="Liu Y."/>
            <person name="Guan J."/>
            <person name="Zhang Y."/>
            <person name="Yu S."/>
            <person name="Liu X."/>
            <person name="Zhang Y."/>
            <person name="Hong G."/>
            <person name="Han B."/>
            <person name="Choisne N."/>
            <person name="Demange N."/>
            <person name="Orjeda G."/>
            <person name="Samain S."/>
            <person name="Cattolico L."/>
            <person name="Pelletier E."/>
            <person name="Couloux A."/>
            <person name="Segurens B."/>
            <person name="Wincker P."/>
            <person name="D'Hont A."/>
            <person name="Scarpelli C."/>
            <person name="Weissenbach J."/>
            <person name="Salanoubat M."/>
            <person name="Quetier F."/>
            <person name="Yu Y."/>
            <person name="Kim H.R."/>
            <person name="Rambo T."/>
            <person name="Currie J."/>
            <person name="Collura K."/>
            <person name="Luo M."/>
            <person name="Yang T."/>
            <person name="Ammiraju J.S.S."/>
            <person name="Engler F."/>
            <person name="Soderlund C."/>
            <person name="Wing R.A."/>
            <person name="Palmer L.E."/>
            <person name="de la Bastide M."/>
            <person name="Spiegel L."/>
            <person name="Nascimento L."/>
            <person name="Zutavern T."/>
            <person name="O'Shaughnessy A."/>
            <person name="Dike S."/>
            <person name="Dedhia N."/>
            <person name="Preston R."/>
            <person name="Balija V."/>
            <person name="McCombie W.R."/>
            <person name="Chow T."/>
            <person name="Chen H."/>
            <person name="Chung M."/>
            <person name="Chen C."/>
            <person name="Shaw J."/>
            <person name="Wu H."/>
            <person name="Hsiao K."/>
            <person name="Chao Y."/>
            <person name="Chu M."/>
            <person name="Cheng C."/>
            <person name="Hour A."/>
            <person name="Lee P."/>
            <person name="Lin S."/>
            <person name="Lin Y."/>
            <person name="Liou J."/>
            <person name="Liu S."/>
            <person name="Hsing Y."/>
            <person name="Raghuvanshi S."/>
            <person name="Mohanty A."/>
            <person name="Bharti A.K."/>
            <person name="Gaur A."/>
            <person name="Gupta V."/>
            <person name="Kumar D."/>
            <person name="Ravi V."/>
            <person name="Vij S."/>
            <person name="Kapur A."/>
            <person name="Khurana P."/>
            <person name="Khurana P."/>
            <person name="Khurana J.P."/>
            <person name="Tyagi A.K."/>
            <person name="Gaikwad K."/>
            <person name="Singh A."/>
            <person name="Dalal V."/>
            <person name="Srivastava S."/>
            <person name="Dixit A."/>
            <person name="Pal A.K."/>
            <person name="Ghazi I.A."/>
            <person name="Yadav M."/>
            <person name="Pandit A."/>
            <person name="Bhargava A."/>
            <person name="Sureshbabu K."/>
            <person name="Batra K."/>
            <person name="Sharma T.R."/>
            <person name="Mohapatra T."/>
            <person name="Singh N.K."/>
            <person name="Messing J."/>
            <person name="Nelson A.B."/>
            <person name="Fuks G."/>
            <person name="Kavchok S."/>
            <person name="Keizer G."/>
            <person name="Linton E."/>
            <person name="Llaca V."/>
            <person name="Song R."/>
            <person name="Tanyolac B."/>
            <person name="Young S."/>
            <person name="Ho-Il K."/>
            <person name="Hahn J.H."/>
            <person name="Sangsakoo G."/>
            <person name="Vanavichit A."/>
            <person name="de Mattos Luiz.A.T."/>
            <person name="Zimmer P.D."/>
            <person name="Malone G."/>
            <person name="Dellagostin O."/>
            <person name="de Oliveira A.C."/>
            <person name="Bevan M."/>
            <person name="Bancroft I."/>
            <person name="Minx P."/>
            <person name="Cordum H."/>
            <person name="Wilson R."/>
            <person name="Cheng Z."/>
            <person name="Jin W."/>
            <person name="Jiang J."/>
            <person name="Leong S.A."/>
            <person name="Iwama H."/>
            <person name="Gojobori T."/>
            <person name="Itoh T."/>
            <person name="Niimura Y."/>
            <person name="Fujii Y."/>
            <person name="Habara T."/>
            <person name="Sakai H."/>
            <person name="Sato Y."/>
            <person name="Wilson G."/>
            <person name="Kumar K."/>
            <person name="McCouch S."/>
            <person name="Juretic N."/>
            <person name="Hoen D."/>
            <person name="Wright S."/>
            <person name="Bruskiewich R."/>
            <person name="Bureau T."/>
            <person name="Miyao A."/>
            <person name="Hirochika H."/>
            <person name="Nishikawa T."/>
            <person name="Kadowaki K."/>
            <person name="Sugiura M."/>
            <person name="Burr B."/>
            <person name="Sasaki T."/>
        </authorList>
    </citation>
    <scope>NUCLEOTIDE SEQUENCE [LARGE SCALE GENOMIC DNA]</scope>
    <source>
        <strain evidence="2">cv. Nipponbare</strain>
    </source>
</reference>